<dbReference type="InterPro" id="IPR035069">
    <property type="entry name" value="TTHA1013/TTHA0281-like"/>
</dbReference>
<evidence type="ECO:0000313" key="2">
    <source>
        <dbReference type="EMBL" id="CAA6807280.1"/>
    </source>
</evidence>
<dbReference type="EMBL" id="CACVAP010000052">
    <property type="protein sequence ID" value="CAA6807280.1"/>
    <property type="molecule type" value="Genomic_DNA"/>
</dbReference>
<protein>
    <recommendedName>
        <fullName evidence="1">HicB-like antitoxin of toxin-antitoxin system domain-containing protein</fullName>
    </recommendedName>
</protein>
<gene>
    <name evidence="2" type="ORF">HELGO_WM15910</name>
</gene>
<organism evidence="2">
    <name type="scientific">uncultured Sulfurovum sp</name>
    <dbReference type="NCBI Taxonomy" id="269237"/>
    <lineage>
        <taxon>Bacteria</taxon>
        <taxon>Pseudomonadati</taxon>
        <taxon>Campylobacterota</taxon>
        <taxon>Epsilonproteobacteria</taxon>
        <taxon>Campylobacterales</taxon>
        <taxon>Sulfurovaceae</taxon>
        <taxon>Sulfurovum</taxon>
        <taxon>environmental samples</taxon>
    </lineage>
</organism>
<dbReference type="Gene3D" id="3.30.160.250">
    <property type="match status" value="1"/>
</dbReference>
<reference evidence="2" key="1">
    <citation type="submission" date="2020-01" db="EMBL/GenBank/DDBJ databases">
        <authorList>
            <person name="Meier V. D."/>
            <person name="Meier V D."/>
        </authorList>
    </citation>
    <scope>NUCLEOTIDE SEQUENCE</scope>
    <source>
        <strain evidence="2">HLG_WM_MAG_06</strain>
    </source>
</reference>
<feature type="domain" description="HicB-like antitoxin of toxin-antitoxin system" evidence="1">
    <location>
        <begin position="77"/>
        <end position="110"/>
    </location>
</feature>
<accession>A0A6S6SQM9</accession>
<dbReference type="AlphaFoldDB" id="A0A6S6SQM9"/>
<dbReference type="InterPro" id="IPR051404">
    <property type="entry name" value="TA_system_antitoxin"/>
</dbReference>
<dbReference type="InterPro" id="IPR031807">
    <property type="entry name" value="HicB-like"/>
</dbReference>
<dbReference type="PANTHER" id="PTHR34504:SF2">
    <property type="entry name" value="UPF0150 PROTEIN SSL0259"/>
    <property type="match status" value="1"/>
</dbReference>
<sequence length="117" mass="13349">MKNKAYYLNLDYEIVIRKLSLEDGGGYFAYYKDFQGVMGDGETMEKALEDVKSALECYLEVALENSEEIKEPSHLFKSKRINITIPISVLNKIDKYVASQDISRSSFFKESALRAMG</sequence>
<evidence type="ECO:0000259" key="1">
    <source>
        <dbReference type="Pfam" id="PF15919"/>
    </source>
</evidence>
<proteinExistence type="predicted"/>
<dbReference type="SUPFAM" id="SSF143100">
    <property type="entry name" value="TTHA1013/TTHA0281-like"/>
    <property type="match status" value="1"/>
</dbReference>
<name>A0A6S6SQM9_9BACT</name>
<dbReference type="Pfam" id="PF15919">
    <property type="entry name" value="HicB_lk_antitox"/>
    <property type="match status" value="1"/>
</dbReference>
<dbReference type="PANTHER" id="PTHR34504">
    <property type="entry name" value="ANTITOXIN HICB"/>
    <property type="match status" value="1"/>
</dbReference>